<dbReference type="Proteomes" id="UP000579153">
    <property type="component" value="Unassembled WGS sequence"/>
</dbReference>
<name>A0A7W9GC44_9ACTN</name>
<evidence type="ECO:0000313" key="2">
    <source>
        <dbReference type="Proteomes" id="UP000579153"/>
    </source>
</evidence>
<dbReference type="EMBL" id="JACHMB010000001">
    <property type="protein sequence ID" value="MBB5781036.1"/>
    <property type="molecule type" value="Genomic_DNA"/>
</dbReference>
<evidence type="ECO:0008006" key="3">
    <source>
        <dbReference type="Google" id="ProtNLM"/>
    </source>
</evidence>
<protein>
    <recommendedName>
        <fullName evidence="3">Tn3 transposase DDE domain-containing protein</fullName>
    </recommendedName>
</protein>
<sequence length="76" mass="8276">MFGIFSMLGYRFADLGDRRFWRADLPDGTGSSYGPLEVIALSHQRGTCSDGSCAITPARPQTAVGAGVRRRERQKG</sequence>
<evidence type="ECO:0000313" key="1">
    <source>
        <dbReference type="EMBL" id="MBB5781036.1"/>
    </source>
</evidence>
<organism evidence="1 2">
    <name type="scientific">Nonomuraea jabiensis</name>
    <dbReference type="NCBI Taxonomy" id="882448"/>
    <lineage>
        <taxon>Bacteria</taxon>
        <taxon>Bacillati</taxon>
        <taxon>Actinomycetota</taxon>
        <taxon>Actinomycetes</taxon>
        <taxon>Streptosporangiales</taxon>
        <taxon>Streptosporangiaceae</taxon>
        <taxon>Nonomuraea</taxon>
    </lineage>
</organism>
<gene>
    <name evidence="1" type="ORF">HD596_007792</name>
</gene>
<dbReference type="AlphaFoldDB" id="A0A7W9GC44"/>
<reference evidence="1 2" key="1">
    <citation type="submission" date="2020-08" db="EMBL/GenBank/DDBJ databases">
        <title>Sequencing the genomes of 1000 actinobacteria strains.</title>
        <authorList>
            <person name="Klenk H.-P."/>
        </authorList>
    </citation>
    <scope>NUCLEOTIDE SEQUENCE [LARGE SCALE GENOMIC DNA]</scope>
    <source>
        <strain evidence="1 2">DSM 45507</strain>
    </source>
</reference>
<proteinExistence type="predicted"/>
<keyword evidence="2" id="KW-1185">Reference proteome</keyword>
<comment type="caution">
    <text evidence="1">The sequence shown here is derived from an EMBL/GenBank/DDBJ whole genome shotgun (WGS) entry which is preliminary data.</text>
</comment>
<accession>A0A7W9GC44</accession>